<dbReference type="InterPro" id="IPR006439">
    <property type="entry name" value="HAD-SF_hydro_IA"/>
</dbReference>
<dbReference type="InterPro" id="IPR023198">
    <property type="entry name" value="PGP-like_dom2"/>
</dbReference>
<keyword evidence="1" id="KW-0378">Hydrolase</keyword>
<dbReference type="InterPro" id="IPR023214">
    <property type="entry name" value="HAD_sf"/>
</dbReference>
<dbReference type="InterPro" id="IPR041492">
    <property type="entry name" value="HAD_2"/>
</dbReference>
<dbReference type="Gene3D" id="1.10.150.240">
    <property type="entry name" value="Putative phosphatase, domain 2"/>
    <property type="match status" value="1"/>
</dbReference>
<sequence length="215" mass="23229">MTTLLLDVDGTLIDSFPGIRDGFLHALDTVGVNHPSDEFIARIPGPPMEETLRSLGLSSAQLHEAFDAYMSFTRAGGWERATVFDGIEDLLAGWRADGFRLVTATSKGEGFARAILEREGLLDYFDFLGAAQENGPRRAKADVIAHVLDKVSIPSGTGLMIGDRAHDIEGAATFGIPTAAVAWGYGTSSEWEQADFLAHTPAELDTIVRNFHDAH</sequence>
<dbReference type="eggNOG" id="COG0546">
    <property type="taxonomic scope" value="Bacteria"/>
</dbReference>
<comment type="caution">
    <text evidence="1">The sequence shown here is derived from an EMBL/GenBank/DDBJ whole genome shotgun (WGS) entry which is preliminary data.</text>
</comment>
<dbReference type="RefSeq" id="WP_005289418.1">
    <property type="nucleotide sequence ID" value="NZ_CM000961.1"/>
</dbReference>
<dbReference type="Pfam" id="PF13419">
    <property type="entry name" value="HAD_2"/>
    <property type="match status" value="1"/>
</dbReference>
<name>D7WEF0_9CORY</name>
<dbReference type="InterPro" id="IPR036412">
    <property type="entry name" value="HAD-like_sf"/>
</dbReference>
<dbReference type="AlphaFoldDB" id="D7WEF0"/>
<accession>D7WEF0</accession>
<dbReference type="STRING" id="585529.HMPREF0291_11184"/>
<reference evidence="1" key="1">
    <citation type="submission" date="2010-06" db="EMBL/GenBank/DDBJ databases">
        <authorList>
            <person name="Muzny D."/>
            <person name="Qin X."/>
            <person name="Buhay C."/>
            <person name="Dugan-Rocha S."/>
            <person name="Ding Y."/>
            <person name="Chen G."/>
            <person name="Hawes A."/>
            <person name="Holder M."/>
            <person name="Jhangiani S."/>
            <person name="Johnson A."/>
            <person name="Khan Z."/>
            <person name="Li Z."/>
            <person name="Liu W."/>
            <person name="Liu X."/>
            <person name="Perez L."/>
            <person name="Shen H."/>
            <person name="Wang Q."/>
            <person name="Watt J."/>
            <person name="Xi L."/>
            <person name="Xin Y."/>
            <person name="Zhou J."/>
            <person name="Deng J."/>
            <person name="Jiang H."/>
            <person name="Liu Y."/>
            <person name="Qu J."/>
            <person name="Song X.-Z."/>
            <person name="Zhang L."/>
            <person name="Villasana D."/>
            <person name="Johnson A."/>
            <person name="Liu J."/>
            <person name="Liyanage D."/>
            <person name="Lorensuhewa L."/>
            <person name="Robinson T."/>
            <person name="Song A."/>
            <person name="Song B.-B."/>
            <person name="Dinh H."/>
            <person name="Thornton R."/>
            <person name="Coyle M."/>
            <person name="Francisco L."/>
            <person name="Jackson L."/>
            <person name="Javaid M."/>
            <person name="Korchina V."/>
            <person name="Kovar C."/>
            <person name="Mata R."/>
            <person name="Mathew T."/>
            <person name="Ngo R."/>
            <person name="Nguyen L."/>
            <person name="Nguyen N."/>
            <person name="Okwuonu G."/>
            <person name="Ongeri F."/>
            <person name="Pham C."/>
            <person name="Simmons D."/>
            <person name="Wilczek-Boney K."/>
            <person name="Hale W."/>
            <person name="Jakkamsetti A."/>
            <person name="Pham P."/>
            <person name="Ruth R."/>
            <person name="San Lucas F."/>
            <person name="Warren J."/>
            <person name="Zhang J."/>
            <person name="Zhao Z."/>
            <person name="Zhou C."/>
            <person name="Zhu D."/>
            <person name="Lee S."/>
            <person name="Bess C."/>
            <person name="Blankenburg K."/>
            <person name="Forbes L."/>
            <person name="Fu Q."/>
            <person name="Gubbala S."/>
            <person name="Hirani K."/>
            <person name="Jayaseelan J.C."/>
            <person name="Lara F."/>
            <person name="Munidasa M."/>
            <person name="Palculict T."/>
            <person name="Patil S."/>
            <person name="Pu L.-L."/>
            <person name="Saada N."/>
            <person name="Tang L."/>
            <person name="Weissenberger G."/>
            <person name="Zhu Y."/>
            <person name="Hemphill L."/>
            <person name="Shang Y."/>
            <person name="Youmans B."/>
            <person name="Ayvaz T."/>
            <person name="Ross M."/>
            <person name="Santibanez J."/>
            <person name="Aqrawi P."/>
            <person name="Gross S."/>
            <person name="Joshi V."/>
            <person name="Fowler G."/>
            <person name="Nazareth L."/>
            <person name="Reid J."/>
            <person name="Worley K."/>
            <person name="Petrosino J."/>
            <person name="Highlander S."/>
            <person name="Gibbs R."/>
        </authorList>
    </citation>
    <scope>NUCLEOTIDE SEQUENCE [LARGE SCALE GENOMIC DNA]</scope>
    <source>
        <strain evidence="1">ATCC 33030</strain>
    </source>
</reference>
<dbReference type="PANTHER" id="PTHR43434">
    <property type="entry name" value="PHOSPHOGLYCOLATE PHOSPHATASE"/>
    <property type="match status" value="1"/>
</dbReference>
<dbReference type="NCBIfam" id="TIGR01549">
    <property type="entry name" value="HAD-SF-IA-v1"/>
    <property type="match status" value="1"/>
</dbReference>
<evidence type="ECO:0000313" key="1">
    <source>
        <dbReference type="EMBL" id="EFK53527.1"/>
    </source>
</evidence>
<dbReference type="HOGENOM" id="CLU_045011_19_4_11"/>
<proteinExistence type="predicted"/>
<dbReference type="SUPFAM" id="SSF56784">
    <property type="entry name" value="HAD-like"/>
    <property type="match status" value="1"/>
</dbReference>
<keyword evidence="2" id="KW-1185">Reference proteome</keyword>
<dbReference type="EMBL" id="ACLJ02000003">
    <property type="protein sequence ID" value="EFK53527.1"/>
    <property type="molecule type" value="Genomic_DNA"/>
</dbReference>
<dbReference type="GO" id="GO:0004713">
    <property type="term" value="F:protein tyrosine kinase activity"/>
    <property type="evidence" value="ECO:0007669"/>
    <property type="project" value="TreeGrafter"/>
</dbReference>
<dbReference type="GO" id="GO:0005829">
    <property type="term" value="C:cytosol"/>
    <property type="evidence" value="ECO:0007669"/>
    <property type="project" value="TreeGrafter"/>
</dbReference>
<dbReference type="SFLD" id="SFLDS00003">
    <property type="entry name" value="Haloacid_Dehalogenase"/>
    <property type="match status" value="1"/>
</dbReference>
<protein>
    <submittedName>
        <fullName evidence="1">HAD hydrolase, family IA, variant 1</fullName>
    </submittedName>
</protein>
<dbReference type="InterPro" id="IPR050155">
    <property type="entry name" value="HAD-like_hydrolase_sf"/>
</dbReference>
<dbReference type="PANTHER" id="PTHR43434:SF20">
    <property type="entry name" value="5'-NUCLEOTIDASE"/>
    <property type="match status" value="1"/>
</dbReference>
<dbReference type="Gene3D" id="3.40.50.1000">
    <property type="entry name" value="HAD superfamily/HAD-like"/>
    <property type="match status" value="1"/>
</dbReference>
<dbReference type="SFLD" id="SFLDG01129">
    <property type="entry name" value="C1.5:_HAD__Beta-PGM__Phosphata"/>
    <property type="match status" value="1"/>
</dbReference>
<dbReference type="GO" id="GO:0016787">
    <property type="term" value="F:hydrolase activity"/>
    <property type="evidence" value="ECO:0007669"/>
    <property type="project" value="UniProtKB-KW"/>
</dbReference>
<organism evidence="1 2">
    <name type="scientific">Corynebacterium genitalium ATCC 33030</name>
    <dbReference type="NCBI Taxonomy" id="585529"/>
    <lineage>
        <taxon>Bacteria</taxon>
        <taxon>Bacillati</taxon>
        <taxon>Actinomycetota</taxon>
        <taxon>Actinomycetes</taxon>
        <taxon>Mycobacteriales</taxon>
        <taxon>Corynebacteriaceae</taxon>
        <taxon>Corynebacterium</taxon>
    </lineage>
</organism>
<gene>
    <name evidence="1" type="ORF">HMPREF0291_11184</name>
</gene>
<dbReference type="Proteomes" id="UP000004208">
    <property type="component" value="Unassembled WGS sequence"/>
</dbReference>
<evidence type="ECO:0000313" key="2">
    <source>
        <dbReference type="Proteomes" id="UP000004208"/>
    </source>
</evidence>